<reference evidence="1 2" key="1">
    <citation type="journal article" date="2022" name="New Phytol.">
        <title>Ecological generalism drives hyperdiversity of secondary metabolite gene clusters in xylarialean endophytes.</title>
        <authorList>
            <person name="Franco M.E.E."/>
            <person name="Wisecaver J.H."/>
            <person name="Arnold A.E."/>
            <person name="Ju Y.M."/>
            <person name="Slot J.C."/>
            <person name="Ahrendt S."/>
            <person name="Moore L.P."/>
            <person name="Eastman K.E."/>
            <person name="Scott K."/>
            <person name="Konkel Z."/>
            <person name="Mondo S.J."/>
            <person name="Kuo A."/>
            <person name="Hayes R.D."/>
            <person name="Haridas S."/>
            <person name="Andreopoulos B."/>
            <person name="Riley R."/>
            <person name="LaButti K."/>
            <person name="Pangilinan J."/>
            <person name="Lipzen A."/>
            <person name="Amirebrahimi M."/>
            <person name="Yan J."/>
            <person name="Adam C."/>
            <person name="Keymanesh K."/>
            <person name="Ng V."/>
            <person name="Louie K."/>
            <person name="Northen T."/>
            <person name="Drula E."/>
            <person name="Henrissat B."/>
            <person name="Hsieh H.M."/>
            <person name="Youens-Clark K."/>
            <person name="Lutzoni F."/>
            <person name="Miadlikowska J."/>
            <person name="Eastwood D.C."/>
            <person name="Hamelin R.C."/>
            <person name="Grigoriev I.V."/>
            <person name="U'Ren J.M."/>
        </authorList>
    </citation>
    <scope>NUCLEOTIDE SEQUENCE [LARGE SCALE GENOMIC DNA]</scope>
    <source>
        <strain evidence="1 2">CBS 119005</strain>
    </source>
</reference>
<name>A0ACB9Z6Q3_9PEZI</name>
<dbReference type="EMBL" id="MU393455">
    <property type="protein sequence ID" value="KAI4866675.1"/>
    <property type="molecule type" value="Genomic_DNA"/>
</dbReference>
<dbReference type="Proteomes" id="UP001497700">
    <property type="component" value="Unassembled WGS sequence"/>
</dbReference>
<evidence type="ECO:0000313" key="1">
    <source>
        <dbReference type="EMBL" id="KAI4866675.1"/>
    </source>
</evidence>
<keyword evidence="2" id="KW-1185">Reference proteome</keyword>
<organism evidence="1 2">
    <name type="scientific">Hypoxylon rubiginosum</name>
    <dbReference type="NCBI Taxonomy" id="110542"/>
    <lineage>
        <taxon>Eukaryota</taxon>
        <taxon>Fungi</taxon>
        <taxon>Dikarya</taxon>
        <taxon>Ascomycota</taxon>
        <taxon>Pezizomycotina</taxon>
        <taxon>Sordariomycetes</taxon>
        <taxon>Xylariomycetidae</taxon>
        <taxon>Xylariales</taxon>
        <taxon>Hypoxylaceae</taxon>
        <taxon>Hypoxylon</taxon>
    </lineage>
</organism>
<accession>A0ACB9Z6Q3</accession>
<evidence type="ECO:0000313" key="2">
    <source>
        <dbReference type="Proteomes" id="UP001497700"/>
    </source>
</evidence>
<gene>
    <name evidence="1" type="ORF">F4820DRAFT_446734</name>
</gene>
<sequence>MAVHDAACMWRRFQKLAVPLDLNFEWNIYTPHSPGISGILDLRDVNFYNRGTFVNFATKNGAQQPDLVAAYPAGDGTCASADSYFVFSVTGILDTPDPTKQPG</sequence>
<proteinExistence type="predicted"/>
<protein>
    <submittedName>
        <fullName evidence="1">Uncharacterized protein</fullName>
    </submittedName>
</protein>
<comment type="caution">
    <text evidence="1">The sequence shown here is derived from an EMBL/GenBank/DDBJ whole genome shotgun (WGS) entry which is preliminary data.</text>
</comment>